<evidence type="ECO:0000256" key="5">
    <source>
        <dbReference type="ARBA" id="ARBA00022723"/>
    </source>
</evidence>
<evidence type="ECO:0000313" key="13">
    <source>
        <dbReference type="EMBL" id="MBP2331248.1"/>
    </source>
</evidence>
<evidence type="ECO:0000256" key="6">
    <source>
        <dbReference type="ARBA" id="ARBA00023004"/>
    </source>
</evidence>
<keyword evidence="7" id="KW-0411">Iron-sulfur</keyword>
<evidence type="ECO:0000259" key="12">
    <source>
        <dbReference type="PROSITE" id="PS51674"/>
    </source>
</evidence>
<evidence type="ECO:0000256" key="3">
    <source>
        <dbReference type="ARBA" id="ARBA00006597"/>
    </source>
</evidence>
<proteinExistence type="inferred from homology"/>
<protein>
    <recommendedName>
        <fullName evidence="12">4Fe-4S Wbl-type domain-containing protein</fullName>
    </recommendedName>
</protein>
<keyword evidence="9" id="KW-0238">DNA-binding</keyword>
<dbReference type="InterPro" id="IPR034768">
    <property type="entry name" value="4FE4S_WBL"/>
</dbReference>
<reference evidence="13 14" key="1">
    <citation type="submission" date="2021-03" db="EMBL/GenBank/DDBJ databases">
        <title>Sequencing the genomes of 1000 actinobacteria strains.</title>
        <authorList>
            <person name="Klenk H.-P."/>
        </authorList>
    </citation>
    <scope>NUCLEOTIDE SEQUENCE [LARGE SCALE GENOMIC DNA]</scope>
    <source>
        <strain evidence="13 14">DSM 46670</strain>
    </source>
</reference>
<sequence>MSALAEPPRIPREIPDWHDLSLCRLFPELDWIDAKGDTATACRAICAVCPVRYACAVGSLERGEPWGIWGGLDRADRKLIAVEYGYPVPAMLPDHGTNARRVKHGCTCPDCKAAHALYEAERRARARAKAKARGLGWPPVHVLAEPIRIGRHRLSVGQYLLPLPGLPNHRRAEPADLPAVA</sequence>
<evidence type="ECO:0000313" key="14">
    <source>
        <dbReference type="Proteomes" id="UP001519332"/>
    </source>
</evidence>
<keyword evidence="14" id="KW-1185">Reference proteome</keyword>
<accession>A0ABS4U3L0</accession>
<keyword evidence="4" id="KW-0004">4Fe-4S</keyword>
<comment type="caution">
    <text evidence="13">The sequence shown here is derived from an EMBL/GenBank/DDBJ whole genome shotgun (WGS) entry which is preliminary data.</text>
</comment>
<evidence type="ECO:0000256" key="2">
    <source>
        <dbReference type="ARBA" id="ARBA00004496"/>
    </source>
</evidence>
<comment type="cofactor">
    <cofactor evidence="1">
        <name>[4Fe-4S] cluster</name>
        <dbReference type="ChEBI" id="CHEBI:49883"/>
    </cofactor>
</comment>
<dbReference type="PANTHER" id="PTHR38839">
    <property type="entry name" value="TRANSCRIPTIONAL REGULATOR WHID-RELATED"/>
    <property type="match status" value="1"/>
</dbReference>
<keyword evidence="10" id="KW-1015">Disulfide bond</keyword>
<feature type="domain" description="4Fe-4S Wbl-type" evidence="12">
    <location>
        <begin position="22"/>
        <end position="79"/>
    </location>
</feature>
<keyword evidence="5" id="KW-0479">Metal-binding</keyword>
<evidence type="ECO:0000256" key="4">
    <source>
        <dbReference type="ARBA" id="ARBA00022485"/>
    </source>
</evidence>
<evidence type="ECO:0000256" key="1">
    <source>
        <dbReference type="ARBA" id="ARBA00001966"/>
    </source>
</evidence>
<comment type="subcellular location">
    <subcellularLocation>
        <location evidence="2">Cytoplasm</location>
    </subcellularLocation>
</comment>
<gene>
    <name evidence="13" type="ORF">JOF56_011633</name>
</gene>
<dbReference type="InterPro" id="IPR003482">
    <property type="entry name" value="Whib"/>
</dbReference>
<organism evidence="13 14">
    <name type="scientific">Kibdelosporangium banguiense</name>
    <dbReference type="NCBI Taxonomy" id="1365924"/>
    <lineage>
        <taxon>Bacteria</taxon>
        <taxon>Bacillati</taxon>
        <taxon>Actinomycetota</taxon>
        <taxon>Actinomycetes</taxon>
        <taxon>Pseudonocardiales</taxon>
        <taxon>Pseudonocardiaceae</taxon>
        <taxon>Kibdelosporangium</taxon>
    </lineage>
</organism>
<evidence type="ECO:0000256" key="9">
    <source>
        <dbReference type="ARBA" id="ARBA00023125"/>
    </source>
</evidence>
<evidence type="ECO:0000256" key="11">
    <source>
        <dbReference type="ARBA" id="ARBA00023163"/>
    </source>
</evidence>
<evidence type="ECO:0000256" key="7">
    <source>
        <dbReference type="ARBA" id="ARBA00023014"/>
    </source>
</evidence>
<dbReference type="PROSITE" id="PS51674">
    <property type="entry name" value="4FE4S_WBL"/>
    <property type="match status" value="1"/>
</dbReference>
<dbReference type="Proteomes" id="UP001519332">
    <property type="component" value="Unassembled WGS sequence"/>
</dbReference>
<keyword evidence="6" id="KW-0408">Iron</keyword>
<evidence type="ECO:0000256" key="8">
    <source>
        <dbReference type="ARBA" id="ARBA00023015"/>
    </source>
</evidence>
<keyword evidence="11" id="KW-0804">Transcription</keyword>
<name>A0ABS4U3L0_9PSEU</name>
<evidence type="ECO:0000256" key="10">
    <source>
        <dbReference type="ARBA" id="ARBA00023157"/>
    </source>
</evidence>
<comment type="similarity">
    <text evidence="3">Belongs to the WhiB family.</text>
</comment>
<dbReference type="RefSeq" id="WP_209647864.1">
    <property type="nucleotide sequence ID" value="NZ_JAGINW010000001.1"/>
</dbReference>
<dbReference type="EMBL" id="JAGINW010000001">
    <property type="protein sequence ID" value="MBP2331248.1"/>
    <property type="molecule type" value="Genomic_DNA"/>
</dbReference>
<dbReference type="Pfam" id="PF02467">
    <property type="entry name" value="Whib"/>
    <property type="match status" value="1"/>
</dbReference>
<keyword evidence="8" id="KW-0805">Transcription regulation</keyword>